<accession>D8LHF2</accession>
<name>D8LHF2_ECTSI</name>
<gene>
    <name evidence="2" type="ORF">Esi_0191_0059</name>
</gene>
<dbReference type="OrthoDB" id="10616727at2759"/>
<dbReference type="AlphaFoldDB" id="D8LHF2"/>
<evidence type="ECO:0000313" key="3">
    <source>
        <dbReference type="Proteomes" id="UP000002630"/>
    </source>
</evidence>
<feature type="region of interest" description="Disordered" evidence="1">
    <location>
        <begin position="1"/>
        <end position="21"/>
    </location>
</feature>
<evidence type="ECO:0000256" key="1">
    <source>
        <dbReference type="SAM" id="MobiDB-lite"/>
    </source>
</evidence>
<keyword evidence="3" id="KW-1185">Reference proteome</keyword>
<sequence>MDRMQVATSAPTDAIGGEPNSTLAATSRRLTMRSINFSTWAGSCSRRPSASRSKCLSTTAWILERVEVRSVDDDDADGAPTEGAAVDATDGALEGVGDSSITRSWTLGGWVEVEATLGGEKPFSSTWPPPACGVSLASATAGAESPSAGTGGSADSSSPLWSRVCLQDTAVVFVLHDIKAEGGIFRRDAIGDLVDDKQILDCLVRGRRRRPDRSPRPSRNAPGSAASRLTAPSSTVSKENNKQLLLDEGLCGVKKPTHCGEVVTSDDEEEFHSNSTHPLKKARTGNSGNDGDLNGVHSAGGAASQSCSQSSVDSTDDDDNSQPLLDPSANSPRREPAAGNPGAG</sequence>
<dbReference type="InParanoid" id="D8LHF2"/>
<dbReference type="Proteomes" id="UP000002630">
    <property type="component" value="Unassembled WGS sequence"/>
</dbReference>
<reference evidence="2 3" key="1">
    <citation type="journal article" date="2010" name="Nature">
        <title>The Ectocarpus genome and the independent evolution of multicellularity in brown algae.</title>
        <authorList>
            <person name="Cock J.M."/>
            <person name="Sterck L."/>
            <person name="Rouze P."/>
            <person name="Scornet D."/>
            <person name="Allen A.E."/>
            <person name="Amoutzias G."/>
            <person name="Anthouard V."/>
            <person name="Artiguenave F."/>
            <person name="Aury J.M."/>
            <person name="Badger J.H."/>
            <person name="Beszteri B."/>
            <person name="Billiau K."/>
            <person name="Bonnet E."/>
            <person name="Bothwell J.H."/>
            <person name="Bowler C."/>
            <person name="Boyen C."/>
            <person name="Brownlee C."/>
            <person name="Carrano C.J."/>
            <person name="Charrier B."/>
            <person name="Cho G.Y."/>
            <person name="Coelho S.M."/>
            <person name="Collen J."/>
            <person name="Corre E."/>
            <person name="Da Silva C."/>
            <person name="Delage L."/>
            <person name="Delaroque N."/>
            <person name="Dittami S.M."/>
            <person name="Doulbeau S."/>
            <person name="Elias M."/>
            <person name="Farnham G."/>
            <person name="Gachon C.M."/>
            <person name="Gschloessl B."/>
            <person name="Heesch S."/>
            <person name="Jabbari K."/>
            <person name="Jubin C."/>
            <person name="Kawai H."/>
            <person name="Kimura K."/>
            <person name="Kloareg B."/>
            <person name="Kupper F.C."/>
            <person name="Lang D."/>
            <person name="Le Bail A."/>
            <person name="Leblanc C."/>
            <person name="Lerouge P."/>
            <person name="Lohr M."/>
            <person name="Lopez P.J."/>
            <person name="Martens C."/>
            <person name="Maumus F."/>
            <person name="Michel G."/>
            <person name="Miranda-Saavedra D."/>
            <person name="Morales J."/>
            <person name="Moreau H."/>
            <person name="Motomura T."/>
            <person name="Nagasato C."/>
            <person name="Napoli C.A."/>
            <person name="Nelson D.R."/>
            <person name="Nyvall-Collen P."/>
            <person name="Peters A.F."/>
            <person name="Pommier C."/>
            <person name="Potin P."/>
            <person name="Poulain J."/>
            <person name="Quesneville H."/>
            <person name="Read B."/>
            <person name="Rensing S.A."/>
            <person name="Ritter A."/>
            <person name="Rousvoal S."/>
            <person name="Samanta M."/>
            <person name="Samson G."/>
            <person name="Schroeder D.C."/>
            <person name="Segurens B."/>
            <person name="Strittmatter M."/>
            <person name="Tonon T."/>
            <person name="Tregear J.W."/>
            <person name="Valentin K."/>
            <person name="von Dassow P."/>
            <person name="Yamagishi T."/>
            <person name="Van de Peer Y."/>
            <person name="Wincker P."/>
        </authorList>
    </citation>
    <scope>NUCLEOTIDE SEQUENCE [LARGE SCALE GENOMIC DNA]</scope>
    <source>
        <strain evidence="3">Ec32 / CCAP1310/4</strain>
    </source>
</reference>
<proteinExistence type="predicted"/>
<protein>
    <submittedName>
        <fullName evidence="2">Uncharacterized protein</fullName>
    </submittedName>
</protein>
<organism evidence="2 3">
    <name type="scientific">Ectocarpus siliculosus</name>
    <name type="common">Brown alga</name>
    <name type="synonym">Conferva siliculosa</name>
    <dbReference type="NCBI Taxonomy" id="2880"/>
    <lineage>
        <taxon>Eukaryota</taxon>
        <taxon>Sar</taxon>
        <taxon>Stramenopiles</taxon>
        <taxon>Ochrophyta</taxon>
        <taxon>PX clade</taxon>
        <taxon>Phaeophyceae</taxon>
        <taxon>Ectocarpales</taxon>
        <taxon>Ectocarpaceae</taxon>
        <taxon>Ectocarpus</taxon>
    </lineage>
</organism>
<dbReference type="EMBL" id="FN649760">
    <property type="protein sequence ID" value="CBN80269.1"/>
    <property type="molecule type" value="Genomic_DNA"/>
</dbReference>
<feature type="region of interest" description="Disordered" evidence="1">
    <location>
        <begin position="263"/>
        <end position="344"/>
    </location>
</feature>
<feature type="region of interest" description="Disordered" evidence="1">
    <location>
        <begin position="205"/>
        <end position="240"/>
    </location>
</feature>
<feature type="compositionally biased region" description="Polar residues" evidence="1">
    <location>
        <begin position="1"/>
        <end position="11"/>
    </location>
</feature>
<feature type="compositionally biased region" description="Low complexity" evidence="1">
    <location>
        <begin position="304"/>
        <end position="313"/>
    </location>
</feature>
<evidence type="ECO:0000313" key="2">
    <source>
        <dbReference type="EMBL" id="CBN80269.1"/>
    </source>
</evidence>